<keyword evidence="5" id="KW-1185">Reference proteome</keyword>
<comment type="catalytic activity">
    <reaction evidence="3">
        <text>dTTP + H2O = dTMP + diphosphate + H(+)</text>
        <dbReference type="Rhea" id="RHEA:28534"/>
        <dbReference type="ChEBI" id="CHEBI:15377"/>
        <dbReference type="ChEBI" id="CHEBI:15378"/>
        <dbReference type="ChEBI" id="CHEBI:33019"/>
        <dbReference type="ChEBI" id="CHEBI:37568"/>
        <dbReference type="ChEBI" id="CHEBI:63528"/>
        <dbReference type="EC" id="3.6.1.9"/>
    </reaction>
</comment>
<feature type="site" description="Important for substrate specificity" evidence="3">
    <location>
        <position position="11"/>
    </location>
</feature>
<organism evidence="4 5">
    <name type="scientific">Propionispora vibrioides</name>
    <dbReference type="NCBI Taxonomy" id="112903"/>
    <lineage>
        <taxon>Bacteria</taxon>
        <taxon>Bacillati</taxon>
        <taxon>Bacillota</taxon>
        <taxon>Negativicutes</taxon>
        <taxon>Selenomonadales</taxon>
        <taxon>Sporomusaceae</taxon>
        <taxon>Propionispora</taxon>
    </lineage>
</organism>
<comment type="cofactor">
    <cofactor evidence="1 3">
        <name>a divalent metal cation</name>
        <dbReference type="ChEBI" id="CHEBI:60240"/>
    </cofactor>
</comment>
<accession>A0A1H8NBX3</accession>
<dbReference type="PIRSF" id="PIRSF006305">
    <property type="entry name" value="Maf"/>
    <property type="match status" value="1"/>
</dbReference>
<name>A0A1H8NBX3_9FIRM</name>
<dbReference type="CDD" id="cd00555">
    <property type="entry name" value="Maf"/>
    <property type="match status" value="1"/>
</dbReference>
<dbReference type="STRING" id="112903.SAMN04490178_10135"/>
<feature type="active site" description="Proton acceptor" evidence="3">
    <location>
        <position position="69"/>
    </location>
</feature>
<dbReference type="EMBL" id="FODY01000001">
    <property type="protein sequence ID" value="SEO27018.1"/>
    <property type="molecule type" value="Genomic_DNA"/>
</dbReference>
<evidence type="ECO:0000313" key="5">
    <source>
        <dbReference type="Proteomes" id="UP000198847"/>
    </source>
</evidence>
<reference evidence="4 5" key="1">
    <citation type="submission" date="2016-10" db="EMBL/GenBank/DDBJ databases">
        <authorList>
            <person name="de Groot N.N."/>
        </authorList>
    </citation>
    <scope>NUCLEOTIDE SEQUENCE [LARGE SCALE GENOMIC DNA]</scope>
    <source>
        <strain evidence="4 5">DSM 13305</strain>
    </source>
</reference>
<dbReference type="GO" id="GO:0009117">
    <property type="term" value="P:nucleotide metabolic process"/>
    <property type="evidence" value="ECO:0007669"/>
    <property type="project" value="UniProtKB-KW"/>
</dbReference>
<feature type="site" description="Important for substrate specificity" evidence="3">
    <location>
        <position position="70"/>
    </location>
</feature>
<dbReference type="GO" id="GO:0036218">
    <property type="term" value="F:dTTP diphosphatase activity"/>
    <property type="evidence" value="ECO:0007669"/>
    <property type="project" value="RHEA"/>
</dbReference>
<keyword evidence="2 3" id="KW-0378">Hydrolase</keyword>
<dbReference type="PANTHER" id="PTHR43213">
    <property type="entry name" value="BIFUNCTIONAL DTTP/UTP PYROPHOSPHATASE/METHYLTRANSFERASE PROTEIN-RELATED"/>
    <property type="match status" value="1"/>
</dbReference>
<dbReference type="OrthoDB" id="9807767at2"/>
<dbReference type="GO" id="GO:0005737">
    <property type="term" value="C:cytoplasm"/>
    <property type="evidence" value="ECO:0007669"/>
    <property type="project" value="UniProtKB-SubCell"/>
</dbReference>
<dbReference type="InterPro" id="IPR003697">
    <property type="entry name" value="Maf-like"/>
</dbReference>
<evidence type="ECO:0000256" key="2">
    <source>
        <dbReference type="ARBA" id="ARBA00022801"/>
    </source>
</evidence>
<keyword evidence="3" id="KW-0546">Nucleotide metabolism</keyword>
<dbReference type="PANTHER" id="PTHR43213:SF5">
    <property type="entry name" value="BIFUNCTIONAL DTTP_UTP PYROPHOSPHATASE_METHYLTRANSFERASE PROTEIN-RELATED"/>
    <property type="match status" value="1"/>
</dbReference>
<evidence type="ECO:0000313" key="4">
    <source>
        <dbReference type="EMBL" id="SEO27018.1"/>
    </source>
</evidence>
<proteinExistence type="inferred from homology"/>
<feature type="site" description="Important for substrate specificity" evidence="3">
    <location>
        <position position="154"/>
    </location>
</feature>
<dbReference type="EC" id="3.6.1.9" evidence="3"/>
<comment type="subcellular location">
    <subcellularLocation>
        <location evidence="3">Cytoplasm</location>
    </subcellularLocation>
</comment>
<evidence type="ECO:0000256" key="3">
    <source>
        <dbReference type="HAMAP-Rule" id="MF_00528"/>
    </source>
</evidence>
<dbReference type="SUPFAM" id="SSF52972">
    <property type="entry name" value="ITPase-like"/>
    <property type="match status" value="1"/>
</dbReference>
<comment type="similarity">
    <text evidence="3">Belongs to the Maf family. YhdE subfamily.</text>
</comment>
<protein>
    <recommendedName>
        <fullName evidence="3">dTTP/UTP pyrophosphatase</fullName>
        <shortName evidence="3">dTTPase/UTPase</shortName>
        <ecNumber evidence="3">3.6.1.9</ecNumber>
    </recommendedName>
    <alternativeName>
        <fullName evidence="3">Nucleoside triphosphate pyrophosphatase</fullName>
    </alternativeName>
    <alternativeName>
        <fullName evidence="3">Nucleotide pyrophosphatase</fullName>
        <shortName evidence="3">Nucleotide PPase</shortName>
    </alternativeName>
</protein>
<keyword evidence="3" id="KW-0963">Cytoplasm</keyword>
<dbReference type="AlphaFoldDB" id="A0A1H8NBX3"/>
<evidence type="ECO:0000256" key="1">
    <source>
        <dbReference type="ARBA" id="ARBA00001968"/>
    </source>
</evidence>
<gene>
    <name evidence="4" type="ORF">SAMN04490178_10135</name>
</gene>
<comment type="function">
    <text evidence="3">Nucleoside triphosphate pyrophosphatase that hydrolyzes dTTP and UTP. May have a dual role in cell division arrest and in preventing the incorporation of modified nucleotides into cellular nucleic acids.</text>
</comment>
<dbReference type="NCBIfam" id="TIGR00172">
    <property type="entry name" value="maf"/>
    <property type="match status" value="1"/>
</dbReference>
<sequence length="191" mass="20628">MKIVLASASLRRQELLRQMGCAFEVLPSTVQEDNTLKLPTDELVVAHAKAKAMDVAGRSLDGTLVIGADTLVVLNGQVFGKPRSQIEAKDMLNALSGQEHKVVTGLAVIQCSSGHSWTDFSITQVKFGHLSQEEIDRYVASGEPMDKAGAYGIQEKGALFVESIHGCYFNVVGLPIYKLAKILKKAGVFLP</sequence>
<dbReference type="GO" id="GO:0036221">
    <property type="term" value="F:UTP diphosphatase activity"/>
    <property type="evidence" value="ECO:0007669"/>
    <property type="project" value="RHEA"/>
</dbReference>
<dbReference type="Pfam" id="PF02545">
    <property type="entry name" value="Maf"/>
    <property type="match status" value="1"/>
</dbReference>
<comment type="caution">
    <text evidence="3">Lacks conserved residue(s) required for the propagation of feature annotation.</text>
</comment>
<comment type="catalytic activity">
    <reaction evidence="3">
        <text>UTP + H2O = UMP + diphosphate + H(+)</text>
        <dbReference type="Rhea" id="RHEA:29395"/>
        <dbReference type="ChEBI" id="CHEBI:15377"/>
        <dbReference type="ChEBI" id="CHEBI:15378"/>
        <dbReference type="ChEBI" id="CHEBI:33019"/>
        <dbReference type="ChEBI" id="CHEBI:46398"/>
        <dbReference type="ChEBI" id="CHEBI:57865"/>
        <dbReference type="EC" id="3.6.1.9"/>
    </reaction>
</comment>
<dbReference type="Gene3D" id="3.90.950.10">
    <property type="match status" value="1"/>
</dbReference>
<dbReference type="InterPro" id="IPR029001">
    <property type="entry name" value="ITPase-like_fam"/>
</dbReference>
<dbReference type="RefSeq" id="WP_091743377.1">
    <property type="nucleotide sequence ID" value="NZ_FODY01000001.1"/>
</dbReference>
<dbReference type="HAMAP" id="MF_00528">
    <property type="entry name" value="Maf"/>
    <property type="match status" value="1"/>
</dbReference>
<dbReference type="Proteomes" id="UP000198847">
    <property type="component" value="Unassembled WGS sequence"/>
</dbReference>